<dbReference type="InterPro" id="IPR013471">
    <property type="entry name" value="RNase_Z/BN"/>
</dbReference>
<dbReference type="HAMAP" id="MF_01818">
    <property type="entry name" value="RNase_Z_BN"/>
    <property type="match status" value="1"/>
</dbReference>
<evidence type="ECO:0000313" key="10">
    <source>
        <dbReference type="EMBL" id="SJK84670.1"/>
    </source>
</evidence>
<feature type="binding site" evidence="8">
    <location>
        <position position="146"/>
    </location>
    <ligand>
        <name>Zn(2+)</name>
        <dbReference type="ChEBI" id="CHEBI:29105"/>
        <label>1</label>
        <note>catalytic</note>
    </ligand>
</feature>
<evidence type="ECO:0000256" key="1">
    <source>
        <dbReference type="ARBA" id="ARBA00011738"/>
    </source>
</evidence>
<keyword evidence="4 8" id="KW-0479">Metal-binding</keyword>
<proteinExistence type="inferred from homology"/>
<dbReference type="CDD" id="cd07717">
    <property type="entry name" value="RNaseZ_ZiPD-like_MBL-fold"/>
    <property type="match status" value="1"/>
</dbReference>
<sequence length="315" mass="35232">MNFPFMVSSFKVTFLGSGGSWPFPGRSLPAVVVQLDDFVCMFDCGEGTQKQIMKSGISFMKIDSIFISHFHGDHFLGILGLIQSMSFNGREKPLKVYGPPGAISVLTRAFNVGYYSLGFEILINEIPFGGKLQTEFFTIETIKADHPVPAISYKLTETDLIKIDPEKVKKLGIESNKIEKLRDLGELNINGRIVKLEEVSAGIRRGRVLVYSGDTRPNKEMINFARGADVLIHETTTDSSLEPKVNEFGHSSSRQAAEIAKEAEVKSFYLYHYSPRIDDPEVLLREARGIFQNSFLSKELLSFDVAKGETIYQNL</sequence>
<comment type="catalytic activity">
    <reaction evidence="8">
        <text>Endonucleolytic cleavage of RNA, removing extra 3' nucleotides from tRNA precursor, generating 3' termini of tRNAs. A 3'-hydroxy group is left at the tRNA terminus and a 5'-phosphoryl group is left at the trailer molecule.</text>
        <dbReference type="EC" id="3.1.26.11"/>
    </reaction>
</comment>
<dbReference type="EC" id="3.1.26.11" evidence="8"/>
<dbReference type="Proteomes" id="UP000187822">
    <property type="component" value="Chromosome I"/>
</dbReference>
<keyword evidence="7 8" id="KW-0862">Zinc</keyword>
<feature type="binding site" evidence="8">
    <location>
        <position position="214"/>
    </location>
    <ligand>
        <name>Zn(2+)</name>
        <dbReference type="ChEBI" id="CHEBI:29105"/>
        <label>1</label>
        <note>catalytic</note>
    </ligand>
</feature>
<dbReference type="Proteomes" id="UP000195607">
    <property type="component" value="Chromosome I"/>
</dbReference>
<gene>
    <name evidence="8" type="primary">rnz</name>
    <name evidence="10" type="ORF">CPM_0823</name>
    <name evidence="9" type="ORF">CSP5_0826</name>
</gene>
<dbReference type="KEGG" id="cdiv:CPM_0823"/>
<dbReference type="Gene3D" id="3.60.15.10">
    <property type="entry name" value="Ribonuclease Z/Hydroxyacylglutathione hydrolase-like"/>
    <property type="match status" value="1"/>
</dbReference>
<evidence type="ECO:0000256" key="2">
    <source>
        <dbReference type="ARBA" id="ARBA00022694"/>
    </source>
</evidence>
<feature type="binding site" evidence="8">
    <location>
        <position position="214"/>
    </location>
    <ligand>
        <name>Zn(2+)</name>
        <dbReference type="ChEBI" id="CHEBI:29105"/>
        <label>2</label>
        <note>catalytic</note>
    </ligand>
</feature>
<comment type="cofactor">
    <cofactor evidence="8">
        <name>Zn(2+)</name>
        <dbReference type="ChEBI" id="CHEBI:29105"/>
    </cofactor>
    <text evidence="8">Binds 2 Zn(2+) ions.</text>
</comment>
<dbReference type="NCBIfam" id="NF000801">
    <property type="entry name" value="PRK00055.1-3"/>
    <property type="match status" value="1"/>
</dbReference>
<evidence type="ECO:0000313" key="12">
    <source>
        <dbReference type="Proteomes" id="UP000195607"/>
    </source>
</evidence>
<evidence type="ECO:0000256" key="8">
    <source>
        <dbReference type="HAMAP-Rule" id="MF_01818"/>
    </source>
</evidence>
<feature type="active site" description="Proton acceptor" evidence="8">
    <location>
        <position position="73"/>
    </location>
</feature>
<organism evidence="9 12">
    <name type="scientific">Cuniculiplasma divulgatum</name>
    <dbReference type="NCBI Taxonomy" id="1673428"/>
    <lineage>
        <taxon>Archaea</taxon>
        <taxon>Methanobacteriati</taxon>
        <taxon>Thermoplasmatota</taxon>
        <taxon>Thermoplasmata</taxon>
        <taxon>Thermoplasmatales</taxon>
        <taxon>Cuniculiplasmataceae</taxon>
        <taxon>Cuniculiplasma</taxon>
    </lineage>
</organism>
<feature type="binding site" evidence="8">
    <location>
        <position position="69"/>
    </location>
    <ligand>
        <name>Zn(2+)</name>
        <dbReference type="ChEBI" id="CHEBI:29105"/>
        <label>1</label>
        <note>catalytic</note>
    </ligand>
</feature>
<reference evidence="9 12" key="1">
    <citation type="submission" date="2016-04" db="EMBL/GenBank/DDBJ databases">
        <authorList>
            <person name="Evans L.H."/>
            <person name="Alamgir A."/>
            <person name="Owens N."/>
            <person name="Weber N.D."/>
            <person name="Virtaneva K."/>
            <person name="Barbian K."/>
            <person name="Babar A."/>
            <person name="Rosenke K."/>
        </authorList>
    </citation>
    <scope>NUCLEOTIDE SEQUENCE [LARGE SCALE GENOMIC DNA]</scope>
    <source>
        <strain evidence="9">S5</strain>
        <strain evidence="12">S5(T) (JCM 30642 \VKM B-2941)</strain>
    </source>
</reference>
<comment type="similarity">
    <text evidence="8">Belongs to the RNase Z family.</text>
</comment>
<dbReference type="AlphaFoldDB" id="A0A1N5U849"/>
<evidence type="ECO:0000256" key="7">
    <source>
        <dbReference type="ARBA" id="ARBA00022833"/>
    </source>
</evidence>
<keyword evidence="2 8" id="KW-0819">tRNA processing</keyword>
<feature type="binding site" evidence="8">
    <location>
        <position position="74"/>
    </location>
    <ligand>
        <name>Zn(2+)</name>
        <dbReference type="ChEBI" id="CHEBI:29105"/>
        <label>2</label>
        <note>catalytic</note>
    </ligand>
</feature>
<dbReference type="PANTHER" id="PTHR46018:SF2">
    <property type="entry name" value="ZINC PHOSPHODIESTERASE ELAC PROTEIN 1"/>
    <property type="match status" value="1"/>
</dbReference>
<dbReference type="GO" id="GO:0042781">
    <property type="term" value="F:3'-tRNA processing endoribonuclease activity"/>
    <property type="evidence" value="ECO:0007669"/>
    <property type="project" value="UniProtKB-UniRule"/>
</dbReference>
<evidence type="ECO:0000256" key="3">
    <source>
        <dbReference type="ARBA" id="ARBA00022722"/>
    </source>
</evidence>
<dbReference type="InterPro" id="IPR036866">
    <property type="entry name" value="RibonucZ/Hydroxyglut_hydro"/>
</dbReference>
<keyword evidence="3 8" id="KW-0540">Nuclease</keyword>
<name>A0A1N5U849_9ARCH</name>
<evidence type="ECO:0000313" key="11">
    <source>
        <dbReference type="Proteomes" id="UP000187822"/>
    </source>
</evidence>
<dbReference type="EMBL" id="LT671858">
    <property type="protein sequence ID" value="SIM56457.1"/>
    <property type="molecule type" value="Genomic_DNA"/>
</dbReference>
<evidence type="ECO:0000313" key="9">
    <source>
        <dbReference type="EMBL" id="SIM56457.1"/>
    </source>
</evidence>
<comment type="subunit">
    <text evidence="1 8">Homodimer.</text>
</comment>
<reference evidence="11" key="2">
    <citation type="submission" date="2016-06" db="EMBL/GenBank/DDBJ databases">
        <authorList>
            <person name="Toshchakov V.S."/>
        </authorList>
    </citation>
    <scope>NUCLEOTIDE SEQUENCE [LARGE SCALE GENOMIC DNA]</scope>
    <source>
        <strain>PM4 (JCM 30641</strain>
        <strain evidence="11">\VKM B-2940)</strain>
    </source>
</reference>
<dbReference type="STRING" id="1673428.CPM_0823"/>
<keyword evidence="6 8" id="KW-0378">Hydrolase</keyword>
<comment type="function">
    <text evidence="8">Zinc phosphodiesterase, which displays some tRNA 3'-processing endonuclease activity. Probably involved in tRNA maturation, by removing a 3'-trailer from precursor tRNA.</text>
</comment>
<feature type="binding site" evidence="8">
    <location>
        <position position="71"/>
    </location>
    <ligand>
        <name>Zn(2+)</name>
        <dbReference type="ChEBI" id="CHEBI:29105"/>
        <label>1</label>
        <note>catalytic</note>
    </ligand>
</feature>
<dbReference type="SUPFAM" id="SSF56281">
    <property type="entry name" value="Metallo-hydrolase/oxidoreductase"/>
    <property type="match status" value="1"/>
</dbReference>
<protein>
    <recommendedName>
        <fullName evidence="8">Ribonuclease Z</fullName>
        <shortName evidence="8">RNase Z</shortName>
        <ecNumber evidence="8">3.1.26.11</ecNumber>
    </recommendedName>
    <alternativeName>
        <fullName evidence="8">tRNA 3 endonuclease</fullName>
    </alternativeName>
    <alternativeName>
        <fullName evidence="8">tRNase Z</fullName>
    </alternativeName>
</protein>
<reference evidence="10" key="3">
    <citation type="submission" date="2016-06" db="EMBL/GenBank/DDBJ databases">
        <authorList>
            <person name="Olsen C.W."/>
            <person name="Carey S."/>
            <person name="Hinshaw L."/>
            <person name="Karasin A.I."/>
        </authorList>
    </citation>
    <scope>NUCLEOTIDE SEQUENCE [LARGE SCALE GENOMIC DNA]</scope>
    <source>
        <strain evidence="10">PM4</strain>
    </source>
</reference>
<dbReference type="NCBIfam" id="TIGR02651">
    <property type="entry name" value="RNase_Z"/>
    <property type="match status" value="1"/>
</dbReference>
<dbReference type="EMBL" id="LT719092">
    <property type="protein sequence ID" value="SJK84670.1"/>
    <property type="molecule type" value="Genomic_DNA"/>
</dbReference>
<evidence type="ECO:0000256" key="4">
    <source>
        <dbReference type="ARBA" id="ARBA00022723"/>
    </source>
</evidence>
<keyword evidence="11" id="KW-1185">Reference proteome</keyword>
<feature type="binding site" evidence="8">
    <location>
        <position position="73"/>
    </location>
    <ligand>
        <name>Zn(2+)</name>
        <dbReference type="ChEBI" id="CHEBI:29105"/>
        <label>2</label>
        <note>catalytic</note>
    </ligand>
</feature>
<dbReference type="GO" id="GO:0008270">
    <property type="term" value="F:zinc ion binding"/>
    <property type="evidence" value="ECO:0007669"/>
    <property type="project" value="UniProtKB-UniRule"/>
</dbReference>
<evidence type="ECO:0000256" key="5">
    <source>
        <dbReference type="ARBA" id="ARBA00022759"/>
    </source>
</evidence>
<evidence type="ECO:0000256" key="6">
    <source>
        <dbReference type="ARBA" id="ARBA00022801"/>
    </source>
</evidence>
<accession>A0A1N5U849</accession>
<feature type="binding site" evidence="8">
    <location>
        <position position="272"/>
    </location>
    <ligand>
        <name>Zn(2+)</name>
        <dbReference type="ChEBI" id="CHEBI:29105"/>
        <label>2</label>
        <note>catalytic</note>
    </ligand>
</feature>
<dbReference type="PANTHER" id="PTHR46018">
    <property type="entry name" value="ZINC PHOSPHODIESTERASE ELAC PROTEIN 1"/>
    <property type="match status" value="1"/>
</dbReference>
<keyword evidence="5 8" id="KW-0255">Endonuclease</keyword>
<dbReference type="Pfam" id="PF23023">
    <property type="entry name" value="Anti-Pycsar_Apyc1"/>
    <property type="match status" value="1"/>
</dbReference>